<dbReference type="PANTHER" id="PTHR47506">
    <property type="entry name" value="TRANSCRIPTIONAL REGULATORY PROTEIN"/>
    <property type="match status" value="1"/>
</dbReference>
<keyword evidence="1" id="KW-0805">Transcription regulation</keyword>
<dbReference type="SUPFAM" id="SSF46689">
    <property type="entry name" value="Homeodomain-like"/>
    <property type="match status" value="1"/>
</dbReference>
<dbReference type="InterPro" id="IPR001647">
    <property type="entry name" value="HTH_TetR"/>
</dbReference>
<dbReference type="SUPFAM" id="SSF48498">
    <property type="entry name" value="Tetracyclin repressor-like, C-terminal domain"/>
    <property type="match status" value="1"/>
</dbReference>
<dbReference type="Gene3D" id="1.10.357.10">
    <property type="entry name" value="Tetracycline Repressor, domain 2"/>
    <property type="match status" value="1"/>
</dbReference>
<dbReference type="PROSITE" id="PS50977">
    <property type="entry name" value="HTH_TETR_2"/>
    <property type="match status" value="1"/>
</dbReference>
<keyword evidence="7" id="KW-1185">Reference proteome</keyword>
<gene>
    <name evidence="6" type="ORF">GCM10010982_38440</name>
</gene>
<reference evidence="6" key="2">
    <citation type="submission" date="2020-09" db="EMBL/GenBank/DDBJ databases">
        <authorList>
            <person name="Sun Q."/>
            <person name="Zhou Y."/>
        </authorList>
    </citation>
    <scope>NUCLEOTIDE SEQUENCE</scope>
    <source>
        <strain evidence="6">CGMCC 1.7086</strain>
    </source>
</reference>
<name>A0A918DM35_9ALTE</name>
<evidence type="ECO:0000313" key="7">
    <source>
        <dbReference type="Proteomes" id="UP000606935"/>
    </source>
</evidence>
<evidence type="ECO:0000256" key="4">
    <source>
        <dbReference type="PROSITE-ProRule" id="PRU00335"/>
    </source>
</evidence>
<dbReference type="InterPro" id="IPR036271">
    <property type="entry name" value="Tet_transcr_reg_TetR-rel_C_sf"/>
</dbReference>
<accession>A0A918DM35</accession>
<dbReference type="Pfam" id="PF00440">
    <property type="entry name" value="TetR_N"/>
    <property type="match status" value="1"/>
</dbReference>
<dbReference type="RefSeq" id="WP_188699095.1">
    <property type="nucleotide sequence ID" value="NZ_BMLS01000009.1"/>
</dbReference>
<keyword evidence="3" id="KW-0804">Transcription</keyword>
<dbReference type="PRINTS" id="PR00455">
    <property type="entry name" value="HTHTETR"/>
</dbReference>
<evidence type="ECO:0000256" key="1">
    <source>
        <dbReference type="ARBA" id="ARBA00023015"/>
    </source>
</evidence>
<dbReference type="AlphaFoldDB" id="A0A918DM35"/>
<sequence>MQVSKREHIVAQADRLFYEQGYEFTSFAHIAEAVQISRGNFYYHFKSKDEILEAVIARRLANTHAMLDAWQLQGDSPRARIDCFIQILVANSSKILKYGCPLGSLTSELAKLNHQALDRANDLFSLFRQWLGEQLVVLGFSPQQADTLAMHLLARSQGIATLANAFNDMAFIEQEVKLLNQWLDLQIQSLPR</sequence>
<dbReference type="InterPro" id="IPR054156">
    <property type="entry name" value="YxaF_TetR_C"/>
</dbReference>
<feature type="DNA-binding region" description="H-T-H motif" evidence="4">
    <location>
        <begin position="26"/>
        <end position="45"/>
    </location>
</feature>
<dbReference type="PANTHER" id="PTHR47506:SF1">
    <property type="entry name" value="HTH-TYPE TRANSCRIPTIONAL REGULATOR YJDC"/>
    <property type="match status" value="1"/>
</dbReference>
<feature type="domain" description="HTH tetR-type" evidence="5">
    <location>
        <begin position="3"/>
        <end position="63"/>
    </location>
</feature>
<evidence type="ECO:0000256" key="2">
    <source>
        <dbReference type="ARBA" id="ARBA00023125"/>
    </source>
</evidence>
<comment type="caution">
    <text evidence="6">The sequence shown here is derived from an EMBL/GenBank/DDBJ whole genome shotgun (WGS) entry which is preliminary data.</text>
</comment>
<keyword evidence="2 4" id="KW-0238">DNA-binding</keyword>
<dbReference type="Proteomes" id="UP000606935">
    <property type="component" value="Unassembled WGS sequence"/>
</dbReference>
<evidence type="ECO:0000259" key="5">
    <source>
        <dbReference type="PROSITE" id="PS50977"/>
    </source>
</evidence>
<evidence type="ECO:0000313" key="6">
    <source>
        <dbReference type="EMBL" id="GGO74786.1"/>
    </source>
</evidence>
<reference evidence="6" key="1">
    <citation type="journal article" date="2014" name="Int. J. Syst. Evol. Microbiol.">
        <title>Complete genome sequence of Corynebacterium casei LMG S-19264T (=DSM 44701T), isolated from a smear-ripened cheese.</title>
        <authorList>
            <consortium name="US DOE Joint Genome Institute (JGI-PGF)"/>
            <person name="Walter F."/>
            <person name="Albersmeier A."/>
            <person name="Kalinowski J."/>
            <person name="Ruckert C."/>
        </authorList>
    </citation>
    <scope>NUCLEOTIDE SEQUENCE</scope>
    <source>
        <strain evidence="6">CGMCC 1.7086</strain>
    </source>
</reference>
<dbReference type="EMBL" id="BMLS01000009">
    <property type="protein sequence ID" value="GGO74786.1"/>
    <property type="molecule type" value="Genomic_DNA"/>
</dbReference>
<organism evidence="6 7">
    <name type="scientific">Bowmanella pacifica</name>
    <dbReference type="NCBI Taxonomy" id="502051"/>
    <lineage>
        <taxon>Bacteria</taxon>
        <taxon>Pseudomonadati</taxon>
        <taxon>Pseudomonadota</taxon>
        <taxon>Gammaproteobacteria</taxon>
        <taxon>Alteromonadales</taxon>
        <taxon>Alteromonadaceae</taxon>
        <taxon>Bowmanella</taxon>
    </lineage>
</organism>
<protein>
    <submittedName>
        <fullName evidence="6">TetR family transcriptional regulator</fullName>
    </submittedName>
</protein>
<dbReference type="Pfam" id="PF21993">
    <property type="entry name" value="TetR_C_13_2"/>
    <property type="match status" value="1"/>
</dbReference>
<dbReference type="InterPro" id="IPR009057">
    <property type="entry name" value="Homeodomain-like_sf"/>
</dbReference>
<proteinExistence type="predicted"/>
<evidence type="ECO:0000256" key="3">
    <source>
        <dbReference type="ARBA" id="ARBA00023163"/>
    </source>
</evidence>
<dbReference type="GO" id="GO:0003677">
    <property type="term" value="F:DNA binding"/>
    <property type="evidence" value="ECO:0007669"/>
    <property type="project" value="UniProtKB-UniRule"/>
</dbReference>